<gene>
    <name evidence="4" type="ORF">J4G33_02950</name>
</gene>
<dbReference type="SUPFAM" id="SSF69593">
    <property type="entry name" value="Glycerol-3-phosphate (1)-acyltransferase"/>
    <property type="match status" value="1"/>
</dbReference>
<evidence type="ECO:0000259" key="3">
    <source>
        <dbReference type="SMART" id="SM00563"/>
    </source>
</evidence>
<keyword evidence="1" id="KW-0808">Transferase</keyword>
<dbReference type="AlphaFoldDB" id="A0A939LPW0"/>
<dbReference type="GO" id="GO:0003841">
    <property type="term" value="F:1-acylglycerol-3-phosphate O-acyltransferase activity"/>
    <property type="evidence" value="ECO:0007669"/>
    <property type="project" value="TreeGrafter"/>
</dbReference>
<dbReference type="EMBL" id="JAGEMK010000001">
    <property type="protein sequence ID" value="MBO1750755.1"/>
    <property type="molecule type" value="Genomic_DNA"/>
</dbReference>
<dbReference type="Proteomes" id="UP000664209">
    <property type="component" value="Unassembled WGS sequence"/>
</dbReference>
<dbReference type="PANTHER" id="PTHR10434">
    <property type="entry name" value="1-ACYL-SN-GLYCEROL-3-PHOSPHATE ACYLTRANSFERASE"/>
    <property type="match status" value="1"/>
</dbReference>
<dbReference type="GO" id="GO:0005886">
    <property type="term" value="C:plasma membrane"/>
    <property type="evidence" value="ECO:0007669"/>
    <property type="project" value="TreeGrafter"/>
</dbReference>
<dbReference type="InterPro" id="IPR002123">
    <property type="entry name" value="Plipid/glycerol_acylTrfase"/>
</dbReference>
<dbReference type="PANTHER" id="PTHR10434:SF55">
    <property type="entry name" value="POSSIBLE ACYLTRANSFERASE"/>
    <property type="match status" value="1"/>
</dbReference>
<protein>
    <submittedName>
        <fullName evidence="4">1-acyl-sn-glycerol-3-phosphate acyltransferase</fullName>
    </submittedName>
</protein>
<reference evidence="4" key="1">
    <citation type="submission" date="2021-03" db="EMBL/GenBank/DDBJ databases">
        <title>Actinotalea soli sp. nov., isolated from soil.</title>
        <authorList>
            <person name="Ping W."/>
            <person name="Zhang J."/>
        </authorList>
    </citation>
    <scope>NUCLEOTIDE SEQUENCE</scope>
    <source>
        <strain evidence="4">BY-33</strain>
    </source>
</reference>
<sequence>MPAPQRSNRAYRNVARVVRPLLFAVTRREWRGGEHLSQPGGFIAAANHMTNVDPLTFAHFLYDQGVAPKILAKSSLFSVPVLGTVLRATGQIPVYRNSAAAGRSLGAAVEALEAGECVAVFPEGTLTRDPDLWPMAGKTGVARLALTTRAPVVPIAQWGAQSLLGRYSKVVRPVPRKLVTVVAGPPVDLSDLYGRPQDSQVLREATERVMAAITELLEEIREEQAPPERYVWRRHGGEGVA</sequence>
<dbReference type="Pfam" id="PF01553">
    <property type="entry name" value="Acyltransferase"/>
    <property type="match status" value="1"/>
</dbReference>
<dbReference type="GO" id="GO:0006654">
    <property type="term" value="P:phosphatidic acid biosynthetic process"/>
    <property type="evidence" value="ECO:0007669"/>
    <property type="project" value="TreeGrafter"/>
</dbReference>
<name>A0A939LPW0_9CELL</name>
<comment type="caution">
    <text evidence="4">The sequence shown here is derived from an EMBL/GenBank/DDBJ whole genome shotgun (WGS) entry which is preliminary data.</text>
</comment>
<evidence type="ECO:0000313" key="5">
    <source>
        <dbReference type="Proteomes" id="UP000664209"/>
    </source>
</evidence>
<keyword evidence="5" id="KW-1185">Reference proteome</keyword>
<evidence type="ECO:0000256" key="2">
    <source>
        <dbReference type="ARBA" id="ARBA00023315"/>
    </source>
</evidence>
<dbReference type="CDD" id="cd07989">
    <property type="entry name" value="LPLAT_AGPAT-like"/>
    <property type="match status" value="1"/>
</dbReference>
<dbReference type="RefSeq" id="WP_208054370.1">
    <property type="nucleotide sequence ID" value="NZ_JAGEMK010000001.1"/>
</dbReference>
<organism evidence="4 5">
    <name type="scientific">Actinotalea soli</name>
    <dbReference type="NCBI Taxonomy" id="2819234"/>
    <lineage>
        <taxon>Bacteria</taxon>
        <taxon>Bacillati</taxon>
        <taxon>Actinomycetota</taxon>
        <taxon>Actinomycetes</taxon>
        <taxon>Micrococcales</taxon>
        <taxon>Cellulomonadaceae</taxon>
        <taxon>Actinotalea</taxon>
    </lineage>
</organism>
<evidence type="ECO:0000313" key="4">
    <source>
        <dbReference type="EMBL" id="MBO1750755.1"/>
    </source>
</evidence>
<proteinExistence type="predicted"/>
<accession>A0A939LPW0</accession>
<keyword evidence="2 4" id="KW-0012">Acyltransferase</keyword>
<dbReference type="SMART" id="SM00563">
    <property type="entry name" value="PlsC"/>
    <property type="match status" value="1"/>
</dbReference>
<feature type="domain" description="Phospholipid/glycerol acyltransferase" evidence="3">
    <location>
        <begin position="42"/>
        <end position="160"/>
    </location>
</feature>
<evidence type="ECO:0000256" key="1">
    <source>
        <dbReference type="ARBA" id="ARBA00022679"/>
    </source>
</evidence>